<evidence type="ECO:0000313" key="3">
    <source>
        <dbReference type="Proteomes" id="UP000233837"/>
    </source>
</evidence>
<feature type="region of interest" description="Disordered" evidence="1">
    <location>
        <begin position="121"/>
        <end position="143"/>
    </location>
</feature>
<dbReference type="EMBL" id="KZ502845">
    <property type="protein sequence ID" value="PKU71998.1"/>
    <property type="molecule type" value="Genomic_DNA"/>
</dbReference>
<keyword evidence="3" id="KW-1185">Reference proteome</keyword>
<reference evidence="2 3" key="2">
    <citation type="journal article" date="2017" name="Nature">
        <title>The Apostasia genome and the evolution of orchids.</title>
        <authorList>
            <person name="Zhang G.Q."/>
            <person name="Liu K.W."/>
            <person name="Li Z."/>
            <person name="Lohaus R."/>
            <person name="Hsiao Y.Y."/>
            <person name="Niu S.C."/>
            <person name="Wang J.Y."/>
            <person name="Lin Y.C."/>
            <person name="Xu Q."/>
            <person name="Chen L.J."/>
            <person name="Yoshida K."/>
            <person name="Fujiwara S."/>
            <person name="Wang Z.W."/>
            <person name="Zhang Y.Q."/>
            <person name="Mitsuda N."/>
            <person name="Wang M."/>
            <person name="Liu G.H."/>
            <person name="Pecoraro L."/>
            <person name="Huang H.X."/>
            <person name="Xiao X.J."/>
            <person name="Lin M."/>
            <person name="Wu X.Y."/>
            <person name="Wu W.L."/>
            <person name="Chen Y.Y."/>
            <person name="Chang S.B."/>
            <person name="Sakamoto S."/>
            <person name="Ohme-Takagi M."/>
            <person name="Yagi M."/>
            <person name="Zeng S.J."/>
            <person name="Shen C.Y."/>
            <person name="Yeh C.M."/>
            <person name="Luo Y.B."/>
            <person name="Tsai W.C."/>
            <person name="Van de Peer Y."/>
            <person name="Liu Z.J."/>
        </authorList>
    </citation>
    <scope>NUCLEOTIDE SEQUENCE [LARGE SCALE GENOMIC DNA]</scope>
    <source>
        <tissue evidence="2">The whole plant</tissue>
    </source>
</reference>
<dbReference type="Proteomes" id="UP000233837">
    <property type="component" value="Unassembled WGS sequence"/>
</dbReference>
<proteinExistence type="predicted"/>
<name>A0A2I0W8K1_9ASPA</name>
<gene>
    <name evidence="2" type="ORF">MA16_Dca007362</name>
</gene>
<organism evidence="2 3">
    <name type="scientific">Dendrobium catenatum</name>
    <dbReference type="NCBI Taxonomy" id="906689"/>
    <lineage>
        <taxon>Eukaryota</taxon>
        <taxon>Viridiplantae</taxon>
        <taxon>Streptophyta</taxon>
        <taxon>Embryophyta</taxon>
        <taxon>Tracheophyta</taxon>
        <taxon>Spermatophyta</taxon>
        <taxon>Magnoliopsida</taxon>
        <taxon>Liliopsida</taxon>
        <taxon>Asparagales</taxon>
        <taxon>Orchidaceae</taxon>
        <taxon>Epidendroideae</taxon>
        <taxon>Malaxideae</taxon>
        <taxon>Dendrobiinae</taxon>
        <taxon>Dendrobium</taxon>
    </lineage>
</organism>
<accession>A0A2I0W8K1</accession>
<reference evidence="2 3" key="1">
    <citation type="journal article" date="2016" name="Sci. Rep.">
        <title>The Dendrobium catenatum Lindl. genome sequence provides insights into polysaccharide synthase, floral development and adaptive evolution.</title>
        <authorList>
            <person name="Zhang G.Q."/>
            <person name="Xu Q."/>
            <person name="Bian C."/>
            <person name="Tsai W.C."/>
            <person name="Yeh C.M."/>
            <person name="Liu K.W."/>
            <person name="Yoshida K."/>
            <person name="Zhang L.S."/>
            <person name="Chang S.B."/>
            <person name="Chen F."/>
            <person name="Shi Y."/>
            <person name="Su Y.Y."/>
            <person name="Zhang Y.Q."/>
            <person name="Chen L.J."/>
            <person name="Yin Y."/>
            <person name="Lin M."/>
            <person name="Huang H."/>
            <person name="Deng H."/>
            <person name="Wang Z.W."/>
            <person name="Zhu S.L."/>
            <person name="Zhao X."/>
            <person name="Deng C."/>
            <person name="Niu S.C."/>
            <person name="Huang J."/>
            <person name="Wang M."/>
            <person name="Liu G.H."/>
            <person name="Yang H.J."/>
            <person name="Xiao X.J."/>
            <person name="Hsiao Y.Y."/>
            <person name="Wu W.L."/>
            <person name="Chen Y.Y."/>
            <person name="Mitsuda N."/>
            <person name="Ohme-Takagi M."/>
            <person name="Luo Y.B."/>
            <person name="Van de Peer Y."/>
            <person name="Liu Z.J."/>
        </authorList>
    </citation>
    <scope>NUCLEOTIDE SEQUENCE [LARGE SCALE GENOMIC DNA]</scope>
    <source>
        <tissue evidence="2">The whole plant</tissue>
    </source>
</reference>
<protein>
    <submittedName>
        <fullName evidence="2">Uncharacterized protein</fullName>
    </submittedName>
</protein>
<dbReference type="AlphaFoldDB" id="A0A2I0W8K1"/>
<evidence type="ECO:0000256" key="1">
    <source>
        <dbReference type="SAM" id="MobiDB-lite"/>
    </source>
</evidence>
<sequence length="156" mass="17466">MEKTRSRSINSIDANLVLSNVRRSIPLQSQLAPVRQNELCPLFSDRREPQVKKKKSLLCFPPHASSLWSASDQRIPQATAHLHPANKKPRSLLSCLTIASSTSLFKRRKLHIHASSLPRANLGWSKGAPPPHKRTAHSKSLQQQGRVISSLVRHLI</sequence>
<evidence type="ECO:0000313" key="2">
    <source>
        <dbReference type="EMBL" id="PKU71998.1"/>
    </source>
</evidence>